<gene>
    <name evidence="1" type="ORF">NS258_17945</name>
</gene>
<organism evidence="1 2">
    <name type="scientific">Sphingomonas sanguinis</name>
    <dbReference type="NCBI Taxonomy" id="33051"/>
    <lineage>
        <taxon>Bacteria</taxon>
        <taxon>Pseudomonadati</taxon>
        <taxon>Pseudomonadota</taxon>
        <taxon>Alphaproteobacteria</taxon>
        <taxon>Sphingomonadales</taxon>
        <taxon>Sphingomonadaceae</taxon>
        <taxon>Sphingomonas</taxon>
    </lineage>
</organism>
<comment type="caution">
    <text evidence="1">The sequence shown here is derived from an EMBL/GenBank/DDBJ whole genome shotgun (WGS) entry which is preliminary data.</text>
</comment>
<evidence type="ECO:0000313" key="1">
    <source>
        <dbReference type="EMBL" id="KTW04514.1"/>
    </source>
</evidence>
<dbReference type="AlphaFoldDB" id="A0A147J3W1"/>
<dbReference type="Proteomes" id="UP000074410">
    <property type="component" value="Unassembled WGS sequence"/>
</dbReference>
<dbReference type="PATRIC" id="fig|33051.5.peg.1681"/>
<protein>
    <recommendedName>
        <fullName evidence="3">Autotransporter domain-containing protein</fullName>
    </recommendedName>
</protein>
<proteinExistence type="predicted"/>
<name>A0A147J3W1_9SPHN</name>
<evidence type="ECO:0000313" key="2">
    <source>
        <dbReference type="Proteomes" id="UP000074410"/>
    </source>
</evidence>
<feature type="non-terminal residue" evidence="1">
    <location>
        <position position="1"/>
    </location>
</feature>
<accession>A0A147J3W1</accession>
<sequence length="378" mass="37000">WPCVGAILGPVGTLNNAGVIDGGSRSAIDVGTTYSSAVAYSYGWTNSGTITTNSTAATLANITSMSWTNSGTISNIGTGAAISGGYMTLTNSAGGRITTAGTTAIDHYGTFNLTNAGTIVGDVTSSTVTFSGAMTIDNAVGTITGNVRLGQGNDTLTVGYANGAIRTGISGTIDGGAGTDTLRVRFATDATLSSPLTLPTNFEQLTLAPDAKTTATLVTGFTVAGPLRVAGSGTVVNNAVLSGTGTVLADEYNSSGSPSVTNAGTITGTGTQTGTFAVSLNYANRFENSGTVAASQNGVSFSSQGAFVNSGTITAGGTAVSLFGPSFANSGTIRSTGGIGAILSGSSGSNWANSGRIEGTTAGLQLSSGLTNAGTITA</sequence>
<feature type="non-terminal residue" evidence="1">
    <location>
        <position position="378"/>
    </location>
</feature>
<evidence type="ECO:0008006" key="3">
    <source>
        <dbReference type="Google" id="ProtNLM"/>
    </source>
</evidence>
<dbReference type="EMBL" id="LDTC01000258">
    <property type="protein sequence ID" value="KTW04514.1"/>
    <property type="molecule type" value="Genomic_DNA"/>
</dbReference>
<reference evidence="1 2" key="1">
    <citation type="journal article" date="2016" name="Front. Microbiol.">
        <title>Genomic Resource of Rice Seed Associated Bacteria.</title>
        <authorList>
            <person name="Midha S."/>
            <person name="Bansal K."/>
            <person name="Sharma S."/>
            <person name="Kumar N."/>
            <person name="Patil P.P."/>
            <person name="Chaudhry V."/>
            <person name="Patil P.B."/>
        </authorList>
    </citation>
    <scope>NUCLEOTIDE SEQUENCE [LARGE SCALE GENOMIC DNA]</scope>
    <source>
        <strain evidence="1 2">NS258</strain>
    </source>
</reference>